<sequence>MSLEERAKATGKNIEGKVQEGMANLTGDQEDKVEGQSKQVEAEARHTKEDIKDKAKDALK</sequence>
<dbReference type="SUPFAM" id="SSF69047">
    <property type="entry name" value="Hypothetical protein YjbJ"/>
    <property type="match status" value="1"/>
</dbReference>
<dbReference type="EMBL" id="CP001344">
    <property type="protein sequence ID" value="ACL43776.1"/>
    <property type="molecule type" value="Genomic_DNA"/>
</dbReference>
<dbReference type="STRING" id="395961.Cyan7425_1403"/>
<feature type="compositionally biased region" description="Basic and acidic residues" evidence="1">
    <location>
        <begin position="29"/>
        <end position="60"/>
    </location>
</feature>
<feature type="region of interest" description="Disordered" evidence="1">
    <location>
        <begin position="1"/>
        <end position="60"/>
    </location>
</feature>
<organism evidence="2">
    <name type="scientific">Cyanothece sp. (strain PCC 7425 / ATCC 29141)</name>
    <dbReference type="NCBI Taxonomy" id="395961"/>
    <lineage>
        <taxon>Bacteria</taxon>
        <taxon>Bacillati</taxon>
        <taxon>Cyanobacteriota</taxon>
        <taxon>Cyanophyceae</taxon>
        <taxon>Gomontiellales</taxon>
        <taxon>Cyanothecaceae</taxon>
        <taxon>Cyanothece</taxon>
    </lineage>
</organism>
<dbReference type="HOGENOM" id="CLU_135567_1_0_3"/>
<feature type="compositionally biased region" description="Basic and acidic residues" evidence="1">
    <location>
        <begin position="1"/>
        <end position="18"/>
    </location>
</feature>
<dbReference type="eggNOG" id="COG3237">
    <property type="taxonomic scope" value="Bacteria"/>
</dbReference>
<evidence type="ECO:0008006" key="3">
    <source>
        <dbReference type="Google" id="ProtNLM"/>
    </source>
</evidence>
<dbReference type="AlphaFoldDB" id="B8HNP5"/>
<evidence type="ECO:0000256" key="1">
    <source>
        <dbReference type="SAM" id="MobiDB-lite"/>
    </source>
</evidence>
<dbReference type="InterPro" id="IPR036629">
    <property type="entry name" value="YjbJ_sf"/>
</dbReference>
<accession>B8HNP5</accession>
<dbReference type="KEGG" id="cyn:Cyan7425_1403"/>
<proteinExistence type="predicted"/>
<gene>
    <name evidence="2" type="ordered locus">Cyan7425_1403</name>
</gene>
<evidence type="ECO:0000313" key="2">
    <source>
        <dbReference type="EMBL" id="ACL43776.1"/>
    </source>
</evidence>
<reference evidence="2" key="1">
    <citation type="submission" date="2009-01" db="EMBL/GenBank/DDBJ databases">
        <title>Complete sequence of chromosome Cyanothece sp. PCC 7425.</title>
        <authorList>
            <consortium name="US DOE Joint Genome Institute"/>
            <person name="Lucas S."/>
            <person name="Copeland A."/>
            <person name="Lapidus A."/>
            <person name="Glavina del Rio T."/>
            <person name="Dalin E."/>
            <person name="Tice H."/>
            <person name="Bruce D."/>
            <person name="Goodwin L."/>
            <person name="Pitluck S."/>
            <person name="Sims D."/>
            <person name="Meineke L."/>
            <person name="Brettin T."/>
            <person name="Detter J.C."/>
            <person name="Han C."/>
            <person name="Larimer F."/>
            <person name="Land M."/>
            <person name="Hauser L."/>
            <person name="Kyrpides N."/>
            <person name="Ovchinnikova G."/>
            <person name="Liberton M."/>
            <person name="Stoeckel J."/>
            <person name="Banerjee A."/>
            <person name="Singh A."/>
            <person name="Page L."/>
            <person name="Sato H."/>
            <person name="Zhao L."/>
            <person name="Sherman L."/>
            <person name="Pakrasi H."/>
            <person name="Richardson P."/>
        </authorList>
    </citation>
    <scope>NUCLEOTIDE SEQUENCE</scope>
    <source>
        <strain evidence="2">PCC 7425</strain>
    </source>
</reference>
<protein>
    <recommendedName>
        <fullName evidence="3">CsbD family protein</fullName>
    </recommendedName>
</protein>
<dbReference type="OrthoDB" id="465089at2"/>
<dbReference type="Gene3D" id="1.10.1470.10">
    <property type="entry name" value="YjbJ"/>
    <property type="match status" value="1"/>
</dbReference>
<name>B8HNP5_CYAP4</name>